<keyword evidence="1" id="KW-0812">Transmembrane</keyword>
<evidence type="ECO:0000256" key="1">
    <source>
        <dbReference type="SAM" id="Phobius"/>
    </source>
</evidence>
<name>A0A2H0U771_9BACT</name>
<comment type="caution">
    <text evidence="2">The sequence shown here is derived from an EMBL/GenBank/DDBJ whole genome shotgun (WGS) entry which is preliminary data.</text>
</comment>
<evidence type="ECO:0000313" key="3">
    <source>
        <dbReference type="Proteomes" id="UP000231379"/>
    </source>
</evidence>
<accession>A0A2H0U771</accession>
<keyword evidence="1" id="KW-1133">Transmembrane helix</keyword>
<keyword evidence="1" id="KW-0472">Membrane</keyword>
<dbReference type="AlphaFoldDB" id="A0A2H0U771"/>
<sequence length="96" mass="10998">MLVEDFLKMDIFFVVTTLVVAVLGLFAAIALYYVVRILRNVEHISHNVAEESDNLRADIAQLRERVRAEGFRLKHVAAFVRSLFGRAARVAKKKRK</sequence>
<feature type="transmembrane region" description="Helical" evidence="1">
    <location>
        <begin position="12"/>
        <end position="35"/>
    </location>
</feature>
<gene>
    <name evidence="2" type="ORF">COU20_03405</name>
</gene>
<organism evidence="2 3">
    <name type="scientific">Candidatus Kaiserbacteria bacterium CG10_big_fil_rev_8_21_14_0_10_59_10</name>
    <dbReference type="NCBI Taxonomy" id="1974612"/>
    <lineage>
        <taxon>Bacteria</taxon>
        <taxon>Candidatus Kaiseribacteriota</taxon>
    </lineage>
</organism>
<evidence type="ECO:0000313" key="2">
    <source>
        <dbReference type="EMBL" id="PIR82180.1"/>
    </source>
</evidence>
<dbReference type="EMBL" id="PFBM01000021">
    <property type="protein sequence ID" value="PIR82180.1"/>
    <property type="molecule type" value="Genomic_DNA"/>
</dbReference>
<evidence type="ECO:0008006" key="4">
    <source>
        <dbReference type="Google" id="ProtNLM"/>
    </source>
</evidence>
<reference evidence="3" key="1">
    <citation type="submission" date="2017-09" db="EMBL/GenBank/DDBJ databases">
        <title>Depth-based differentiation of microbial function through sediment-hosted aquifers and enrichment of novel symbionts in the deep terrestrial subsurface.</title>
        <authorList>
            <person name="Probst A.J."/>
            <person name="Ladd B."/>
            <person name="Jarett J.K."/>
            <person name="Geller-Mcgrath D.E."/>
            <person name="Sieber C.M.K."/>
            <person name="Emerson J.B."/>
            <person name="Anantharaman K."/>
            <person name="Thomas B.C."/>
            <person name="Malmstrom R."/>
            <person name="Stieglmeier M."/>
            <person name="Klingl A."/>
            <person name="Woyke T."/>
            <person name="Ryan C.M."/>
            <person name="Banfield J.F."/>
        </authorList>
    </citation>
    <scope>NUCLEOTIDE SEQUENCE [LARGE SCALE GENOMIC DNA]</scope>
</reference>
<proteinExistence type="predicted"/>
<dbReference type="Proteomes" id="UP000231379">
    <property type="component" value="Unassembled WGS sequence"/>
</dbReference>
<protein>
    <recommendedName>
        <fullName evidence="4">DUF948 domain-containing protein</fullName>
    </recommendedName>
</protein>